<sequence length="233" mass="27496">MHIIFYLIINLISADIVSESTNQSNKTKNRENKMIYNILKQSSLKSNKKNKNISSSEFFIKKSSLNRGNLRKLNGKVITKEETDLFMEYKEGSEKKKNNSSSINEIKIESSKEEKNSSSHKSSERWFKKNFHSSKNKKEASNLNLFGLTNNENEPYKKKYNWELYFYKNESTKAPSKYEYKVVNKNDGIFLKTTQSYEILNLYDDEDESDSEYQKEDCNLYYDINNFDSEPQE</sequence>
<reference evidence="3 4" key="2">
    <citation type="submission" date="2014-03" db="EMBL/GenBank/DDBJ databases">
        <title>The Genome Sequence of Anncaliia algerae insect isolate PRA339.</title>
        <authorList>
            <consortium name="The Broad Institute Genome Sequencing Platform"/>
            <consortium name="The Broad Institute Genome Sequencing Center for Infectious Disease"/>
            <person name="Cuomo C."/>
            <person name="Becnel J."/>
            <person name="Sanscrainte N."/>
            <person name="Walker B."/>
            <person name="Young S.K."/>
            <person name="Zeng Q."/>
            <person name="Gargeya S."/>
            <person name="Fitzgerald M."/>
            <person name="Haas B."/>
            <person name="Abouelleil A."/>
            <person name="Alvarado L."/>
            <person name="Arachchi H.M."/>
            <person name="Berlin A.M."/>
            <person name="Chapman S.B."/>
            <person name="Dewar J."/>
            <person name="Goldberg J."/>
            <person name="Griggs A."/>
            <person name="Gujja S."/>
            <person name="Hansen M."/>
            <person name="Howarth C."/>
            <person name="Imamovic A."/>
            <person name="Larimer J."/>
            <person name="McCowan C."/>
            <person name="Murphy C."/>
            <person name="Neiman D."/>
            <person name="Pearson M."/>
            <person name="Priest M."/>
            <person name="Roberts A."/>
            <person name="Saif S."/>
            <person name="Shea T."/>
            <person name="Sisk P."/>
            <person name="Sykes S."/>
            <person name="Wortman J."/>
            <person name="Nusbaum C."/>
            <person name="Birren B."/>
        </authorList>
    </citation>
    <scope>NUCLEOTIDE SEQUENCE [LARGE SCALE GENOMIC DNA]</scope>
    <source>
        <strain evidence="3 4">PRA339</strain>
    </source>
</reference>
<feature type="signal peptide" evidence="2">
    <location>
        <begin position="1"/>
        <end position="18"/>
    </location>
</feature>
<dbReference type="Proteomes" id="UP000030655">
    <property type="component" value="Unassembled WGS sequence"/>
</dbReference>
<reference evidence="4" key="1">
    <citation type="submission" date="2013-02" db="EMBL/GenBank/DDBJ databases">
        <authorList>
            <consortium name="The Broad Institute Genome Sequencing Platform"/>
            <person name="Cuomo C."/>
            <person name="Becnel J."/>
            <person name="Sanscrainte N."/>
            <person name="Walker B."/>
            <person name="Young S.K."/>
            <person name="Zeng Q."/>
            <person name="Gargeya S."/>
            <person name="Fitzgerald M."/>
            <person name="Haas B."/>
            <person name="Abouelleil A."/>
            <person name="Alvarado L."/>
            <person name="Arachchi H.M."/>
            <person name="Berlin A.M."/>
            <person name="Chapman S.B."/>
            <person name="Dewar J."/>
            <person name="Goldberg J."/>
            <person name="Griggs A."/>
            <person name="Gujja S."/>
            <person name="Hansen M."/>
            <person name="Howarth C."/>
            <person name="Imamovic A."/>
            <person name="Larimer J."/>
            <person name="McCowan C."/>
            <person name="Murphy C."/>
            <person name="Neiman D."/>
            <person name="Pearson M."/>
            <person name="Priest M."/>
            <person name="Roberts A."/>
            <person name="Saif S."/>
            <person name="Shea T."/>
            <person name="Sisk P."/>
            <person name="Sykes S."/>
            <person name="Wortman J."/>
            <person name="Nusbaum C."/>
            <person name="Birren B."/>
        </authorList>
    </citation>
    <scope>NUCLEOTIDE SEQUENCE [LARGE SCALE GENOMIC DNA]</scope>
    <source>
        <strain evidence="4">PRA339</strain>
    </source>
</reference>
<proteinExistence type="predicted"/>
<dbReference type="AlphaFoldDB" id="A0A059EXD4"/>
<evidence type="ECO:0000313" key="4">
    <source>
        <dbReference type="Proteomes" id="UP000030655"/>
    </source>
</evidence>
<gene>
    <name evidence="3" type="ORF">H312_03095</name>
</gene>
<protein>
    <submittedName>
        <fullName evidence="3">Uncharacterized protein</fullName>
    </submittedName>
</protein>
<dbReference type="HOGENOM" id="CLU_1189649_0_0_1"/>
<feature type="compositionally biased region" description="Basic and acidic residues" evidence="1">
    <location>
        <begin position="106"/>
        <end position="126"/>
    </location>
</feature>
<dbReference type="OrthoDB" id="10468513at2759"/>
<accession>A0A059EXD4</accession>
<evidence type="ECO:0000256" key="2">
    <source>
        <dbReference type="SAM" id="SignalP"/>
    </source>
</evidence>
<keyword evidence="4" id="KW-1185">Reference proteome</keyword>
<feature type="region of interest" description="Disordered" evidence="1">
    <location>
        <begin position="96"/>
        <end position="126"/>
    </location>
</feature>
<organism evidence="3 4">
    <name type="scientific">Anncaliia algerae PRA339</name>
    <dbReference type="NCBI Taxonomy" id="1288291"/>
    <lineage>
        <taxon>Eukaryota</taxon>
        <taxon>Fungi</taxon>
        <taxon>Fungi incertae sedis</taxon>
        <taxon>Microsporidia</taxon>
        <taxon>Tubulinosematoidea</taxon>
        <taxon>Tubulinosematidae</taxon>
        <taxon>Anncaliia</taxon>
    </lineage>
</organism>
<name>A0A059EXD4_9MICR</name>
<feature type="chain" id="PRO_5001577593" evidence="2">
    <location>
        <begin position="19"/>
        <end position="233"/>
    </location>
</feature>
<dbReference type="VEuPathDB" id="MicrosporidiaDB:H312_03095"/>
<evidence type="ECO:0000256" key="1">
    <source>
        <dbReference type="SAM" id="MobiDB-lite"/>
    </source>
</evidence>
<dbReference type="EMBL" id="KK365262">
    <property type="protein sequence ID" value="KCZ79522.1"/>
    <property type="molecule type" value="Genomic_DNA"/>
</dbReference>
<keyword evidence="2" id="KW-0732">Signal</keyword>
<evidence type="ECO:0000313" key="3">
    <source>
        <dbReference type="EMBL" id="KCZ79522.1"/>
    </source>
</evidence>